<keyword evidence="2" id="KW-1185">Reference proteome</keyword>
<sequence length="126" mass="13945">MTWELRYYKLPKILLVLTITLAVLLGLLLSGFTPLANTLHLRTTITYYKPVSTFITRIITNTTTLIINHTATNVITLTTPQIINNTVTTTTTTTTVQLTTVTTTYTTTTPVYYTATITSTLISSLP</sequence>
<evidence type="ECO:0000313" key="2">
    <source>
        <dbReference type="Proteomes" id="UP000001137"/>
    </source>
</evidence>
<dbReference type="AlphaFoldDB" id="A8MDN3"/>
<accession>A8MDN3</accession>
<evidence type="ECO:0000313" key="1">
    <source>
        <dbReference type="EMBL" id="ABW01889.1"/>
    </source>
</evidence>
<name>A8MDN3_CALMQ</name>
<dbReference type="Proteomes" id="UP000001137">
    <property type="component" value="Chromosome"/>
</dbReference>
<dbReference type="KEGG" id="cma:Cmaq_1060"/>
<dbReference type="EMBL" id="CP000852">
    <property type="protein sequence ID" value="ABW01889.1"/>
    <property type="molecule type" value="Genomic_DNA"/>
</dbReference>
<proteinExistence type="predicted"/>
<protein>
    <submittedName>
        <fullName evidence="1">Uncharacterized protein</fullName>
    </submittedName>
</protein>
<dbReference type="GeneID" id="5710098"/>
<reference evidence="1 2" key="1">
    <citation type="submission" date="2007-10" db="EMBL/GenBank/DDBJ databases">
        <title>Complete sequence of Caldivirga maquilingensis IC-167.</title>
        <authorList>
            <consortium name="US DOE Joint Genome Institute"/>
            <person name="Copeland A."/>
            <person name="Lucas S."/>
            <person name="Lapidus A."/>
            <person name="Barry K."/>
            <person name="Glavina del Rio T."/>
            <person name="Dalin E."/>
            <person name="Tice H."/>
            <person name="Pitluck S."/>
            <person name="Saunders E."/>
            <person name="Brettin T."/>
            <person name="Bruce D."/>
            <person name="Detter J.C."/>
            <person name="Han C."/>
            <person name="Schmutz J."/>
            <person name="Larimer F."/>
            <person name="Land M."/>
            <person name="Hauser L."/>
            <person name="Kyrpides N."/>
            <person name="Ivanova N."/>
            <person name="Biddle J.F."/>
            <person name="Zhang Z."/>
            <person name="Fitz-Gibbon S.T."/>
            <person name="Lowe T.M."/>
            <person name="Saltikov C."/>
            <person name="House C.H."/>
            <person name="Richardson P."/>
        </authorList>
    </citation>
    <scope>NUCLEOTIDE SEQUENCE [LARGE SCALE GENOMIC DNA]</scope>
    <source>
        <strain evidence="2">ATCC 700844 / DSM 13496 / JCM 10307 / IC-167</strain>
    </source>
</reference>
<dbReference type="STRING" id="397948.Cmaq_1060"/>
<dbReference type="RefSeq" id="WP_012186108.1">
    <property type="nucleotide sequence ID" value="NC_009954.1"/>
</dbReference>
<gene>
    <name evidence="1" type="ordered locus">Cmaq_1060</name>
</gene>
<organism evidence="1 2">
    <name type="scientific">Caldivirga maquilingensis (strain ATCC 700844 / DSM 13496 / JCM 10307 / IC-167)</name>
    <dbReference type="NCBI Taxonomy" id="397948"/>
    <lineage>
        <taxon>Archaea</taxon>
        <taxon>Thermoproteota</taxon>
        <taxon>Thermoprotei</taxon>
        <taxon>Thermoproteales</taxon>
        <taxon>Thermoproteaceae</taxon>
        <taxon>Caldivirga</taxon>
    </lineage>
</organism>
<dbReference type="HOGENOM" id="CLU_1976414_0_0_2"/>